<evidence type="ECO:0000256" key="2">
    <source>
        <dbReference type="ARBA" id="ARBA00014031"/>
    </source>
</evidence>
<keyword evidence="3 4" id="KW-0732">Signal</keyword>
<evidence type="ECO:0000256" key="1">
    <source>
        <dbReference type="ARBA" id="ARBA00003989"/>
    </source>
</evidence>
<evidence type="ECO:0000313" key="6">
    <source>
        <dbReference type="Proteomes" id="UP000502608"/>
    </source>
</evidence>
<evidence type="ECO:0000256" key="4">
    <source>
        <dbReference type="SAM" id="SignalP"/>
    </source>
</evidence>
<proteinExistence type="predicted"/>
<organism evidence="5 6">
    <name type="scientific">Shewanella aestuarii</name>
    <dbReference type="NCBI Taxonomy" id="1028752"/>
    <lineage>
        <taxon>Bacteria</taxon>
        <taxon>Pseudomonadati</taxon>
        <taxon>Pseudomonadota</taxon>
        <taxon>Gammaproteobacteria</taxon>
        <taxon>Alteromonadales</taxon>
        <taxon>Shewanellaceae</taxon>
        <taxon>Shewanella</taxon>
    </lineage>
</organism>
<comment type="function">
    <text evidence="1">May be involved in the biogenesis of curli organelles.</text>
</comment>
<protein>
    <recommendedName>
        <fullName evidence="2">Curli production assembly/transport component CsgF</fullName>
    </recommendedName>
</protein>
<dbReference type="Pfam" id="PF10614">
    <property type="entry name" value="CsgF"/>
    <property type="match status" value="1"/>
</dbReference>
<dbReference type="InterPro" id="IPR018893">
    <property type="entry name" value="T8SS_CsgF"/>
</dbReference>
<sequence>MKKLILFLAISALSLPISATELVYTPVNPSFGGSYLNGGYLLANASAQNKHQGGSSYTPPTALERLAGSLQSRLMSQLFNDAANGGEGYLKTDDFEINVVNEDGTLLVHITDLLTGETTIIEVGGIVGNTTVGANDETDICRFVNAFTYCVLIN</sequence>
<dbReference type="KEGG" id="saes:HBH39_07135"/>
<keyword evidence="6" id="KW-1185">Reference proteome</keyword>
<dbReference type="Proteomes" id="UP000502608">
    <property type="component" value="Chromosome"/>
</dbReference>
<feature type="signal peptide" evidence="4">
    <location>
        <begin position="1"/>
        <end position="19"/>
    </location>
</feature>
<accession>A0A6G9QIR2</accession>
<evidence type="ECO:0000256" key="3">
    <source>
        <dbReference type="ARBA" id="ARBA00022729"/>
    </source>
</evidence>
<dbReference type="EMBL" id="CP050313">
    <property type="protein sequence ID" value="QIR14288.1"/>
    <property type="molecule type" value="Genomic_DNA"/>
</dbReference>
<gene>
    <name evidence="5" type="ORF">HBH39_07135</name>
</gene>
<evidence type="ECO:0000313" key="5">
    <source>
        <dbReference type="EMBL" id="QIR14288.1"/>
    </source>
</evidence>
<reference evidence="5 6" key="1">
    <citation type="submission" date="2020-03" db="EMBL/GenBank/DDBJ databases">
        <title>Complete genome sequence of Shewanella sp.</title>
        <authorList>
            <person name="Kim Y.-S."/>
            <person name="Kim S.-J."/>
            <person name="Jung H.-K."/>
            <person name="Kim K.-H."/>
        </authorList>
    </citation>
    <scope>NUCLEOTIDE SEQUENCE [LARGE SCALE GENOMIC DNA]</scope>
    <source>
        <strain evidence="5 6">PN3F2</strain>
    </source>
</reference>
<dbReference type="AlphaFoldDB" id="A0A6G9QIR2"/>
<feature type="chain" id="PRO_5026043304" description="Curli production assembly/transport component CsgF" evidence="4">
    <location>
        <begin position="20"/>
        <end position="154"/>
    </location>
</feature>
<dbReference type="RefSeq" id="WP_167676895.1">
    <property type="nucleotide sequence ID" value="NZ_CP050313.1"/>
</dbReference>
<name>A0A6G9QIR2_9GAMM</name>